<feature type="compositionally biased region" description="Basic and acidic residues" evidence="1">
    <location>
        <begin position="126"/>
        <end position="146"/>
    </location>
</feature>
<feature type="region of interest" description="Disordered" evidence="1">
    <location>
        <begin position="1"/>
        <end position="151"/>
    </location>
</feature>
<protein>
    <recommendedName>
        <fullName evidence="2">Retrotransposon gag domain-containing protein</fullName>
    </recommendedName>
</protein>
<feature type="compositionally biased region" description="Polar residues" evidence="1">
    <location>
        <begin position="339"/>
        <end position="353"/>
    </location>
</feature>
<gene>
    <name evidence="3" type="ORF">FSB_LOCUS41894</name>
</gene>
<dbReference type="InterPro" id="IPR043502">
    <property type="entry name" value="DNA/RNA_pol_sf"/>
</dbReference>
<feature type="compositionally biased region" description="Polar residues" evidence="1">
    <location>
        <begin position="436"/>
        <end position="456"/>
    </location>
</feature>
<feature type="region of interest" description="Disordered" evidence="1">
    <location>
        <begin position="776"/>
        <end position="816"/>
    </location>
</feature>
<feature type="compositionally biased region" description="Basic and acidic residues" evidence="1">
    <location>
        <begin position="47"/>
        <end position="80"/>
    </location>
</feature>
<feature type="region of interest" description="Disordered" evidence="1">
    <location>
        <begin position="435"/>
        <end position="457"/>
    </location>
</feature>
<dbReference type="SUPFAM" id="SSF56672">
    <property type="entry name" value="DNA/RNA polymerases"/>
    <property type="match status" value="1"/>
</dbReference>
<feature type="compositionally biased region" description="Polar residues" evidence="1">
    <location>
        <begin position="32"/>
        <end position="42"/>
    </location>
</feature>
<dbReference type="EMBL" id="OIVN01003863">
    <property type="protein sequence ID" value="SPD14012.1"/>
    <property type="molecule type" value="Genomic_DNA"/>
</dbReference>
<accession>A0A2N9HP26</accession>
<dbReference type="PANTHER" id="PTHR33240">
    <property type="entry name" value="OS08G0508500 PROTEIN"/>
    <property type="match status" value="1"/>
</dbReference>
<proteinExistence type="predicted"/>
<feature type="region of interest" description="Disordered" evidence="1">
    <location>
        <begin position="324"/>
        <end position="353"/>
    </location>
</feature>
<evidence type="ECO:0000259" key="2">
    <source>
        <dbReference type="Pfam" id="PF03732"/>
    </source>
</evidence>
<name>A0A2N9HP26_FAGSY</name>
<sequence>MPAESQAGQAPTPSRPKTSTESSYKPSEHTRIATSVTPSSKHTILHRHMDDQRTERRGESSVEEVDALKKAAQDMSTAKDRPRKNFHKSEQGKFGASRSAHYEDWAESPSIKEKAISSAETSVTVREMRRKDGRSDKDVGGPHDRSSLPPIVPKKKLRRGEQGAVWKALDLISSSPFTDAIESAELPERFTAPQYSLLVWERWRFRWFNQLERGSIGSWSQMAEVFVGRFITNSRRSRGLDKLMVIRLGTNESLKDYSARFWETYNDINGCAEDTALQAFKLGLPPSTGLRQSLTKCPPTTLKKLMDRVERFVRVEEDGGNTNAVVSEVPVSPPISRPQARTTQTPKARSAPTSYAAPSFKAFQMVFKEPIHRLLDKIKGKPFFVWPSKLIGDPEVRNQNLYCFYHRDKGHLTENCHKYKAHLEQLVTAGHLSDYVDSNPTGSKARGTGTNRSGTQGPAPAGVIHVIHNPACTSILPTSFRSDMQKASHLRRSYGIVDYAHLVSTSCSGAPVSSAHQVVSFSDEDLADVQMPHNDPLVITLRFGDYDVQRVLVDQGSFAEIMYKGLYEKLGLKEADLANFTTPVFGFTVIRGSSPYNAIVGRDWLHRMKAVPSTLHQKLRFPTEEGVMEVNGDQAPAAVAEELAADDFAVEKDPEKVYFDPSEPEFYFLIGTNLSMDDRQGLVTLLMEFREVFAWSVYEAPGVSLDLACHSLNISVEAKPVSQKRRKLAPERAEIVAKEVERLLEANAIRSVQYPTWLSNTVVVITPFLSTGFSRVSARKTGQPGPSQHDPTKPRHIKYSHEEGPGHISQGLTKFD</sequence>
<evidence type="ECO:0000256" key="1">
    <source>
        <dbReference type="SAM" id="MobiDB-lite"/>
    </source>
</evidence>
<dbReference type="AlphaFoldDB" id="A0A2N9HP26"/>
<dbReference type="Gene3D" id="3.10.10.10">
    <property type="entry name" value="HIV Type 1 Reverse Transcriptase, subunit A, domain 1"/>
    <property type="match status" value="1"/>
</dbReference>
<dbReference type="Pfam" id="PF03732">
    <property type="entry name" value="Retrotrans_gag"/>
    <property type="match status" value="1"/>
</dbReference>
<feature type="domain" description="Retrotransposon gag" evidence="2">
    <location>
        <begin position="206"/>
        <end position="285"/>
    </location>
</feature>
<reference evidence="3" key="1">
    <citation type="submission" date="2018-02" db="EMBL/GenBank/DDBJ databases">
        <authorList>
            <person name="Cohen D.B."/>
            <person name="Kent A.D."/>
        </authorList>
    </citation>
    <scope>NUCLEOTIDE SEQUENCE</scope>
</reference>
<dbReference type="PANTHER" id="PTHR33240:SF15">
    <property type="entry name" value="GAG-PRO-LIKE PROTEIN"/>
    <property type="match status" value="1"/>
</dbReference>
<dbReference type="InterPro" id="IPR005162">
    <property type="entry name" value="Retrotrans_gag_dom"/>
</dbReference>
<evidence type="ECO:0000313" key="3">
    <source>
        <dbReference type="EMBL" id="SPD14012.1"/>
    </source>
</evidence>
<feature type="compositionally biased region" description="Basic and acidic residues" evidence="1">
    <location>
        <begin position="100"/>
        <end position="115"/>
    </location>
</feature>
<feature type="compositionally biased region" description="Polar residues" evidence="1">
    <location>
        <begin position="1"/>
        <end position="25"/>
    </location>
</feature>
<organism evidence="3">
    <name type="scientific">Fagus sylvatica</name>
    <name type="common">Beechnut</name>
    <dbReference type="NCBI Taxonomy" id="28930"/>
    <lineage>
        <taxon>Eukaryota</taxon>
        <taxon>Viridiplantae</taxon>
        <taxon>Streptophyta</taxon>
        <taxon>Embryophyta</taxon>
        <taxon>Tracheophyta</taxon>
        <taxon>Spermatophyta</taxon>
        <taxon>Magnoliopsida</taxon>
        <taxon>eudicotyledons</taxon>
        <taxon>Gunneridae</taxon>
        <taxon>Pentapetalae</taxon>
        <taxon>rosids</taxon>
        <taxon>fabids</taxon>
        <taxon>Fagales</taxon>
        <taxon>Fagaceae</taxon>
        <taxon>Fagus</taxon>
    </lineage>
</organism>